<dbReference type="EMBL" id="CAXAQS010000680">
    <property type="protein sequence ID" value="CAK9252636.1"/>
    <property type="molecule type" value="Genomic_DNA"/>
</dbReference>
<dbReference type="PANTHER" id="PTHR43761:SF1">
    <property type="entry name" value="D-ISOMER SPECIFIC 2-HYDROXYACID DEHYDROGENASE CATALYTIC DOMAIN-CONTAINING PROTEIN-RELATED"/>
    <property type="match status" value="1"/>
</dbReference>
<name>A0ABP0VDX2_9BRYO</name>
<dbReference type="InterPro" id="IPR029753">
    <property type="entry name" value="D-isomer_DH_CS"/>
</dbReference>
<evidence type="ECO:0000313" key="7">
    <source>
        <dbReference type="EMBL" id="CAK9252636.1"/>
    </source>
</evidence>
<keyword evidence="2 4" id="KW-0560">Oxidoreductase</keyword>
<dbReference type="InterPro" id="IPR050418">
    <property type="entry name" value="D-iso_2-hydroxyacid_DH_PdxB"/>
</dbReference>
<dbReference type="InterPro" id="IPR029752">
    <property type="entry name" value="D-isomer_DH_CS1"/>
</dbReference>
<dbReference type="SUPFAM" id="SSF52283">
    <property type="entry name" value="Formate/glycerate dehydrogenase catalytic domain-like"/>
    <property type="match status" value="1"/>
</dbReference>
<proteinExistence type="inferred from homology"/>
<evidence type="ECO:0000256" key="2">
    <source>
        <dbReference type="ARBA" id="ARBA00023002"/>
    </source>
</evidence>
<dbReference type="Pfam" id="PF02826">
    <property type="entry name" value="2-Hacid_dh_C"/>
    <property type="match status" value="1"/>
</dbReference>
<dbReference type="Gene3D" id="3.40.50.720">
    <property type="entry name" value="NAD(P)-binding Rossmann-like Domain"/>
    <property type="match status" value="2"/>
</dbReference>
<evidence type="ECO:0000256" key="3">
    <source>
        <dbReference type="ARBA" id="ARBA00023027"/>
    </source>
</evidence>
<gene>
    <name evidence="7" type="ORF">CSSPJE1EN1_LOCUS28014</name>
</gene>
<dbReference type="InterPro" id="IPR006140">
    <property type="entry name" value="D-isomer_DH_NAD-bd"/>
</dbReference>
<reference evidence="7" key="1">
    <citation type="submission" date="2024-02" db="EMBL/GenBank/DDBJ databases">
        <authorList>
            <consortium name="ELIXIR-Norway"/>
            <consortium name="Elixir Norway"/>
        </authorList>
    </citation>
    <scope>NUCLEOTIDE SEQUENCE</scope>
</reference>
<keyword evidence="3" id="KW-0520">NAD</keyword>
<comment type="caution">
    <text evidence="7">The sequence shown here is derived from an EMBL/GenBank/DDBJ whole genome shotgun (WGS) entry which is preliminary data.</text>
</comment>
<accession>A0ABP0VDX2</accession>
<evidence type="ECO:0000313" key="8">
    <source>
        <dbReference type="Proteomes" id="UP001497444"/>
    </source>
</evidence>
<evidence type="ECO:0008006" key="9">
    <source>
        <dbReference type="Google" id="ProtNLM"/>
    </source>
</evidence>
<evidence type="ECO:0000256" key="1">
    <source>
        <dbReference type="ARBA" id="ARBA00005854"/>
    </source>
</evidence>
<dbReference type="InterPro" id="IPR036291">
    <property type="entry name" value="NAD(P)-bd_dom_sf"/>
</dbReference>
<feature type="domain" description="D-isomer specific 2-hydroxyacid dehydrogenase catalytic" evidence="5">
    <location>
        <begin position="5"/>
        <end position="265"/>
    </location>
</feature>
<sequence>MFECPLNKAVLQHANKLKFLCLNTTGYDLIDWETIREKQISVANTPGFSTEAVAEHTFALILALVRHIISADADVRKSPFQINPTDKLHEKYAGYNLQGKNLGIYGLGAIGTHVARIAAGFGMNVFGYSRSNHVLPGVKTITNLDEMLSQCDILTLHAPLNKDSANLINAENIQRIKHGALIINTARGGCVNSADLANALHSGRIGGAGLDVLDMWGKDNPLFGAPNTVITPHSAWFTGEAMDKIGDIITANVRAYIAGKPQNIVTG</sequence>
<dbReference type="PROSITE" id="PS00670">
    <property type="entry name" value="D_2_HYDROXYACID_DH_2"/>
    <property type="match status" value="1"/>
</dbReference>
<evidence type="ECO:0000256" key="4">
    <source>
        <dbReference type="RuleBase" id="RU003719"/>
    </source>
</evidence>
<dbReference type="PANTHER" id="PTHR43761">
    <property type="entry name" value="D-ISOMER SPECIFIC 2-HYDROXYACID DEHYDROGENASE FAMILY PROTEIN (AFU_ORTHOLOGUE AFUA_1G13630)"/>
    <property type="match status" value="1"/>
</dbReference>
<comment type="similarity">
    <text evidence="1 4">Belongs to the D-isomer specific 2-hydroxyacid dehydrogenase family.</text>
</comment>
<evidence type="ECO:0000259" key="5">
    <source>
        <dbReference type="Pfam" id="PF00389"/>
    </source>
</evidence>
<dbReference type="SUPFAM" id="SSF51735">
    <property type="entry name" value="NAD(P)-binding Rossmann-fold domains"/>
    <property type="match status" value="1"/>
</dbReference>
<dbReference type="PROSITE" id="PS00065">
    <property type="entry name" value="D_2_HYDROXYACID_DH_1"/>
    <property type="match status" value="1"/>
</dbReference>
<protein>
    <recommendedName>
        <fullName evidence="9">Glycerate dehydrogenase</fullName>
    </recommendedName>
</protein>
<organism evidence="7 8">
    <name type="scientific">Sphagnum jensenii</name>
    <dbReference type="NCBI Taxonomy" id="128206"/>
    <lineage>
        <taxon>Eukaryota</taxon>
        <taxon>Viridiplantae</taxon>
        <taxon>Streptophyta</taxon>
        <taxon>Embryophyta</taxon>
        <taxon>Bryophyta</taxon>
        <taxon>Sphagnophytina</taxon>
        <taxon>Sphagnopsida</taxon>
        <taxon>Sphagnales</taxon>
        <taxon>Sphagnaceae</taxon>
        <taxon>Sphagnum</taxon>
    </lineage>
</organism>
<dbReference type="Pfam" id="PF00389">
    <property type="entry name" value="2-Hacid_dh"/>
    <property type="match status" value="1"/>
</dbReference>
<feature type="domain" description="D-isomer specific 2-hydroxyacid dehydrogenase NAD-binding" evidence="6">
    <location>
        <begin position="58"/>
        <end position="235"/>
    </location>
</feature>
<evidence type="ECO:0000259" key="6">
    <source>
        <dbReference type="Pfam" id="PF02826"/>
    </source>
</evidence>
<dbReference type="InterPro" id="IPR006139">
    <property type="entry name" value="D-isomer_2_OHA_DH_cat_dom"/>
</dbReference>
<keyword evidence="8" id="KW-1185">Reference proteome</keyword>
<dbReference type="Proteomes" id="UP001497444">
    <property type="component" value="Unassembled WGS sequence"/>
</dbReference>